<evidence type="ECO:0000313" key="9">
    <source>
        <dbReference type="Proteomes" id="UP000604825"/>
    </source>
</evidence>
<dbReference type="AlphaFoldDB" id="A0A811Q8X9"/>
<reference evidence="8" key="1">
    <citation type="submission" date="2020-10" db="EMBL/GenBank/DDBJ databases">
        <authorList>
            <person name="Han B."/>
            <person name="Lu T."/>
            <person name="Zhao Q."/>
            <person name="Huang X."/>
            <person name="Zhao Y."/>
        </authorList>
    </citation>
    <scope>NUCLEOTIDE SEQUENCE</scope>
</reference>
<evidence type="ECO:0000256" key="6">
    <source>
        <dbReference type="SAM" id="MobiDB-lite"/>
    </source>
</evidence>
<evidence type="ECO:0000256" key="2">
    <source>
        <dbReference type="ARBA" id="ARBA00004881"/>
    </source>
</evidence>
<accession>A0A811Q8X9</accession>
<keyword evidence="4" id="KW-0808">Transferase</keyword>
<dbReference type="InterPro" id="IPR007657">
    <property type="entry name" value="Glycosyltransferase_61"/>
</dbReference>
<dbReference type="PANTHER" id="PTHR20961">
    <property type="entry name" value="GLYCOSYLTRANSFERASE"/>
    <property type="match status" value="1"/>
</dbReference>
<feature type="compositionally biased region" description="Acidic residues" evidence="6">
    <location>
        <begin position="72"/>
        <end position="82"/>
    </location>
</feature>
<dbReference type="Proteomes" id="UP000604825">
    <property type="component" value="Unassembled WGS sequence"/>
</dbReference>
<keyword evidence="9" id="KW-1185">Reference proteome</keyword>
<evidence type="ECO:0000313" key="8">
    <source>
        <dbReference type="EMBL" id="CAD6251960.1"/>
    </source>
</evidence>
<comment type="caution">
    <text evidence="8">The sequence shown here is derived from an EMBL/GenBank/DDBJ whole genome shotgun (WGS) entry which is preliminary data.</text>
</comment>
<dbReference type="PANTHER" id="PTHR20961:SF14">
    <property type="entry name" value="OS02G0135500 PROTEIN"/>
    <property type="match status" value="1"/>
</dbReference>
<organism evidence="8 9">
    <name type="scientific">Miscanthus lutarioriparius</name>
    <dbReference type="NCBI Taxonomy" id="422564"/>
    <lineage>
        <taxon>Eukaryota</taxon>
        <taxon>Viridiplantae</taxon>
        <taxon>Streptophyta</taxon>
        <taxon>Embryophyta</taxon>
        <taxon>Tracheophyta</taxon>
        <taxon>Spermatophyta</taxon>
        <taxon>Magnoliopsida</taxon>
        <taxon>Liliopsida</taxon>
        <taxon>Poales</taxon>
        <taxon>Poaceae</taxon>
        <taxon>PACMAD clade</taxon>
        <taxon>Panicoideae</taxon>
        <taxon>Andropogonodae</taxon>
        <taxon>Andropogoneae</taxon>
        <taxon>Saccharinae</taxon>
        <taxon>Miscanthus</taxon>
    </lineage>
</organism>
<comment type="subcellular location">
    <subcellularLocation>
        <location evidence="1">Golgi apparatus membrane</location>
        <topology evidence="1">Single-pass type II membrane protein</topology>
    </subcellularLocation>
</comment>
<name>A0A811Q8X9_9POAL</name>
<dbReference type="InterPro" id="IPR049625">
    <property type="entry name" value="Glyco_transf_61_cat"/>
</dbReference>
<proteinExistence type="predicted"/>
<feature type="domain" description="Glycosyltransferase 61 catalytic" evidence="7">
    <location>
        <begin position="291"/>
        <end position="392"/>
    </location>
</feature>
<feature type="compositionally biased region" description="Low complexity" evidence="6">
    <location>
        <begin position="83"/>
        <end position="103"/>
    </location>
</feature>
<dbReference type="GO" id="GO:0016763">
    <property type="term" value="F:pentosyltransferase activity"/>
    <property type="evidence" value="ECO:0007669"/>
    <property type="project" value="UniProtKB-ARBA"/>
</dbReference>
<gene>
    <name evidence="8" type="ORF">NCGR_LOCUS35692</name>
</gene>
<keyword evidence="5" id="KW-0325">Glycoprotein</keyword>
<evidence type="ECO:0000256" key="4">
    <source>
        <dbReference type="ARBA" id="ARBA00022679"/>
    </source>
</evidence>
<dbReference type="Pfam" id="PF04577">
    <property type="entry name" value="Glyco_transf_61"/>
    <property type="match status" value="1"/>
</dbReference>
<evidence type="ECO:0000256" key="5">
    <source>
        <dbReference type="ARBA" id="ARBA00023180"/>
    </source>
</evidence>
<evidence type="ECO:0000256" key="3">
    <source>
        <dbReference type="ARBA" id="ARBA00022676"/>
    </source>
</evidence>
<sequence length="487" mass="53814">MKSSLRSRQEPRRVSNGVIIGAMLLSLCVLSIVKARYCATSFGKAEDQLQEQMNSSIRMEPEESSPARTPGEEEQEEEEEDVAAAAATTAPAVTKTPAAVAATGGKGGKGKPTCYMTSKRSERCDASGDIRVDGNRSAIYVSGIDREWKTKPYARYHDPVAMAHVREYTLKPLPAPAAPACTRNHSVPGFLFSNGGFSGNLYHDYTDVLVPLFISTHQFRGRVQFLLSGMKPWWVGKFTPFFKQLTKYDVIDVDNDQEVHCFPRIVVGATFHKDMGVDPRRSPGHVSVVDFKRALRRAFGLEREAASRGGATGHGKPRLLIISRRGSRRFLNEREMARAGADAGFEVRVAEPDQHTDMATFAALVNSADVMVGVHGAGLTNMVFLPRGAVLIQVVPFGGLEWLTGVTFKDPAADMEVSYMDYNVKLEESSLIDQYPRNHQVLTDPYAVHKQGWDALKAAYLDKQNIRMGMDRFRATLREAMSRLPAP</sequence>
<protein>
    <recommendedName>
        <fullName evidence="7">Glycosyltransferase 61 catalytic domain-containing protein</fullName>
    </recommendedName>
</protein>
<feature type="region of interest" description="Disordered" evidence="6">
    <location>
        <begin position="50"/>
        <end position="114"/>
    </location>
</feature>
<dbReference type="EMBL" id="CAJGYO010000008">
    <property type="protein sequence ID" value="CAD6251960.1"/>
    <property type="molecule type" value="Genomic_DNA"/>
</dbReference>
<comment type="pathway">
    <text evidence="2">Glycan metabolism.</text>
</comment>
<evidence type="ECO:0000256" key="1">
    <source>
        <dbReference type="ARBA" id="ARBA00004323"/>
    </source>
</evidence>
<evidence type="ECO:0000259" key="7">
    <source>
        <dbReference type="Pfam" id="PF04577"/>
    </source>
</evidence>
<dbReference type="GO" id="GO:0000139">
    <property type="term" value="C:Golgi membrane"/>
    <property type="evidence" value="ECO:0007669"/>
    <property type="project" value="UniProtKB-SubCell"/>
</dbReference>
<dbReference type="OrthoDB" id="529273at2759"/>
<keyword evidence="3" id="KW-0328">Glycosyltransferase</keyword>